<protein>
    <submittedName>
        <fullName evidence="2">Gliding motility protein GldH</fullName>
    </submittedName>
</protein>
<dbReference type="RefSeq" id="WP_082335089.1">
    <property type="nucleotide sequence ID" value="NZ_LFQU01000001.1"/>
</dbReference>
<accession>A0A8E1UR31</accession>
<keyword evidence="3" id="KW-1185">Reference proteome</keyword>
<dbReference type="EMBL" id="LFQU01000001">
    <property type="protein sequence ID" value="KOO69605.1"/>
    <property type="molecule type" value="Genomic_DNA"/>
</dbReference>
<reference evidence="2 3" key="1">
    <citation type="submission" date="2015-06" db="EMBL/GenBank/DDBJ databases">
        <title>Prevotella sp. 109, sp. nov., a novel member of the family Prevotellaceae isolated from human faeces.</title>
        <authorList>
            <person name="Shkoporov A.N."/>
            <person name="Chaplin A.V."/>
            <person name="Kafarskaia L.I."/>
            <person name="Efimov B.A."/>
        </authorList>
    </citation>
    <scope>NUCLEOTIDE SEQUENCE [LARGE SCALE GENOMIC DNA]</scope>
    <source>
        <strain evidence="2 3">109</strain>
    </source>
</reference>
<dbReference type="Proteomes" id="UP000036951">
    <property type="component" value="Unassembled WGS sequence"/>
</dbReference>
<gene>
    <name evidence="2" type="ORF">ACU52_00130</name>
</gene>
<keyword evidence="1" id="KW-0732">Signal</keyword>
<organism evidence="2 3">
    <name type="scientific">Xylanibacter rarus</name>
    <dbReference type="NCBI Taxonomy" id="1676614"/>
    <lineage>
        <taxon>Bacteria</taxon>
        <taxon>Pseudomonadati</taxon>
        <taxon>Bacteroidota</taxon>
        <taxon>Bacteroidia</taxon>
        <taxon>Bacteroidales</taxon>
        <taxon>Prevotellaceae</taxon>
        <taxon>Xylanibacter</taxon>
    </lineage>
</organism>
<evidence type="ECO:0000313" key="3">
    <source>
        <dbReference type="Proteomes" id="UP000036951"/>
    </source>
</evidence>
<dbReference type="AlphaFoldDB" id="A0A8E1UR31"/>
<dbReference type="Pfam" id="PF14109">
    <property type="entry name" value="GldH_lipo"/>
    <property type="match status" value="1"/>
</dbReference>
<feature type="signal peptide" evidence="1">
    <location>
        <begin position="1"/>
        <end position="18"/>
    </location>
</feature>
<feature type="chain" id="PRO_5034943571" evidence="1">
    <location>
        <begin position="19"/>
        <end position="156"/>
    </location>
</feature>
<name>A0A8E1UR31_9BACT</name>
<sequence length="156" mass="17560">MTRLRLHILTAMACVAMALCSCNSDVVYDKYNHTQLTGWEKNDTLAFDVPPMKESGRYRLELGLRTSTSFPFTGLSLVVDRTVEPGHMLYTDTVNCRLADDKGNVLGRGVSCFQYSFIVSDIDLRKGDSLHICVRHIMKREIMPGISDIGLKISKR</sequence>
<dbReference type="OrthoDB" id="982482at2"/>
<comment type="caution">
    <text evidence="2">The sequence shown here is derived from an EMBL/GenBank/DDBJ whole genome shotgun (WGS) entry which is preliminary data.</text>
</comment>
<dbReference type="InterPro" id="IPR020018">
    <property type="entry name" value="Motility-assoc_lipoprot_GldH"/>
</dbReference>
<evidence type="ECO:0000256" key="1">
    <source>
        <dbReference type="SAM" id="SignalP"/>
    </source>
</evidence>
<dbReference type="PROSITE" id="PS51257">
    <property type="entry name" value="PROKAR_LIPOPROTEIN"/>
    <property type="match status" value="1"/>
</dbReference>
<evidence type="ECO:0000313" key="2">
    <source>
        <dbReference type="EMBL" id="KOO69605.1"/>
    </source>
</evidence>
<proteinExistence type="predicted"/>
<dbReference type="NCBIfam" id="TIGR03511">
    <property type="entry name" value="GldH_lipo"/>
    <property type="match status" value="1"/>
</dbReference>